<proteinExistence type="predicted"/>
<dbReference type="Proteomes" id="UP001221142">
    <property type="component" value="Unassembled WGS sequence"/>
</dbReference>
<evidence type="ECO:0000313" key="2">
    <source>
        <dbReference type="Proteomes" id="UP001221142"/>
    </source>
</evidence>
<evidence type="ECO:0008006" key="3">
    <source>
        <dbReference type="Google" id="ProtNLM"/>
    </source>
</evidence>
<feature type="non-terminal residue" evidence="1">
    <location>
        <position position="1"/>
    </location>
</feature>
<dbReference type="EMBL" id="JARKIF010000027">
    <property type="protein sequence ID" value="KAJ7614090.1"/>
    <property type="molecule type" value="Genomic_DNA"/>
</dbReference>
<organism evidence="1 2">
    <name type="scientific">Roridomyces roridus</name>
    <dbReference type="NCBI Taxonomy" id="1738132"/>
    <lineage>
        <taxon>Eukaryota</taxon>
        <taxon>Fungi</taxon>
        <taxon>Dikarya</taxon>
        <taxon>Basidiomycota</taxon>
        <taxon>Agaricomycotina</taxon>
        <taxon>Agaricomycetes</taxon>
        <taxon>Agaricomycetidae</taxon>
        <taxon>Agaricales</taxon>
        <taxon>Marasmiineae</taxon>
        <taxon>Mycenaceae</taxon>
        <taxon>Roridomyces</taxon>
    </lineage>
</organism>
<reference evidence="1" key="1">
    <citation type="submission" date="2023-03" db="EMBL/GenBank/DDBJ databases">
        <title>Massive genome expansion in bonnet fungi (Mycena s.s.) driven by repeated elements and novel gene families across ecological guilds.</title>
        <authorList>
            <consortium name="Lawrence Berkeley National Laboratory"/>
            <person name="Harder C.B."/>
            <person name="Miyauchi S."/>
            <person name="Viragh M."/>
            <person name="Kuo A."/>
            <person name="Thoen E."/>
            <person name="Andreopoulos B."/>
            <person name="Lu D."/>
            <person name="Skrede I."/>
            <person name="Drula E."/>
            <person name="Henrissat B."/>
            <person name="Morin E."/>
            <person name="Kohler A."/>
            <person name="Barry K."/>
            <person name="LaButti K."/>
            <person name="Morin E."/>
            <person name="Salamov A."/>
            <person name="Lipzen A."/>
            <person name="Mereny Z."/>
            <person name="Hegedus B."/>
            <person name="Baldrian P."/>
            <person name="Stursova M."/>
            <person name="Weitz H."/>
            <person name="Taylor A."/>
            <person name="Grigoriev I.V."/>
            <person name="Nagy L.G."/>
            <person name="Martin F."/>
            <person name="Kauserud H."/>
        </authorList>
    </citation>
    <scope>NUCLEOTIDE SEQUENCE</scope>
    <source>
        <strain evidence="1">9284</strain>
    </source>
</reference>
<evidence type="ECO:0000313" key="1">
    <source>
        <dbReference type="EMBL" id="KAJ7614090.1"/>
    </source>
</evidence>
<accession>A0AAD7B9B2</accession>
<dbReference type="AlphaFoldDB" id="A0AAD7B9B2"/>
<dbReference type="Gene3D" id="3.90.228.10">
    <property type="match status" value="1"/>
</dbReference>
<comment type="caution">
    <text evidence="1">The sequence shown here is derived from an EMBL/GenBank/DDBJ whole genome shotgun (WGS) entry which is preliminary data.</text>
</comment>
<dbReference type="SUPFAM" id="SSF56399">
    <property type="entry name" value="ADP-ribosylation"/>
    <property type="match status" value="1"/>
</dbReference>
<name>A0AAD7B9B2_9AGAR</name>
<protein>
    <recommendedName>
        <fullName evidence="3">PARP catalytic domain-containing protein</fullName>
    </recommendedName>
</protein>
<keyword evidence="2" id="KW-1185">Reference proteome</keyword>
<sequence length="279" mass="30867">NTHRSSQQCGQKPKFIDPEGTCHQYCSRGCASTAPGPNPVACVLHGCRATGKSAFANFCSKEHGRQGVQLGQVQACDSCHELPRASGGFCMACDHKFPGTRLNELAVDGTDFKDLRTQFLSEWNCPGGSRPKVEKVYQVVVPWDLRVRHEFYRLLLHPTKEIRVFHSALCICDLGTKNAILCEWKSCGICRAVKSCFHEFAFGKKFNDGRFGRGIYSYRNPTLADMYAASATTTPYRVMVACDATVGSSFEQVPAEESLFLPIADAIVPAYNNIIMYTL</sequence>
<gene>
    <name evidence="1" type="ORF">FB45DRAFT_758806</name>
</gene>